<dbReference type="PANTHER" id="PTHR35848:SF6">
    <property type="entry name" value="CUPIN TYPE-2 DOMAIN-CONTAINING PROTEIN"/>
    <property type="match status" value="1"/>
</dbReference>
<protein>
    <submittedName>
        <fullName evidence="3">Cupin 2 conserved barrel domain protein</fullName>
    </submittedName>
</protein>
<dbReference type="SUPFAM" id="SSF51182">
    <property type="entry name" value="RmlC-like cupins"/>
    <property type="match status" value="1"/>
</dbReference>
<dbReference type="OrthoDB" id="160581at2"/>
<evidence type="ECO:0000259" key="2">
    <source>
        <dbReference type="Pfam" id="PF07883"/>
    </source>
</evidence>
<sequence length="118" mass="12719">MEREMTVVDLAELAASGGSGAIFARETADLDLNLVRFAPGSGVGEHVNREVDVAVIVLDGEGVLTVDGAEHPLRAGRATIIPKGVRRAIRATGDVPLVYVTVHRRRRRLWPSTPDRQA</sequence>
<dbReference type="eggNOG" id="COG0662">
    <property type="taxonomic scope" value="Bacteria"/>
</dbReference>
<dbReference type="InterPro" id="IPR013096">
    <property type="entry name" value="Cupin_2"/>
</dbReference>
<dbReference type="InterPro" id="IPR014710">
    <property type="entry name" value="RmlC-like_jellyroll"/>
</dbReference>
<dbReference type="InParanoid" id="D1C9L3"/>
<evidence type="ECO:0000256" key="1">
    <source>
        <dbReference type="ARBA" id="ARBA00022723"/>
    </source>
</evidence>
<proteinExistence type="predicted"/>
<reference evidence="3 4" key="2">
    <citation type="journal article" date="2010" name="Stand. Genomic Sci.">
        <title>Complete genome sequence of Desulfohalobium retbaense type strain (HR(100)).</title>
        <authorList>
            <person name="Spring S."/>
            <person name="Nolan M."/>
            <person name="Lapidus A."/>
            <person name="Glavina Del Rio T."/>
            <person name="Copeland A."/>
            <person name="Tice H."/>
            <person name="Cheng J.F."/>
            <person name="Lucas S."/>
            <person name="Land M."/>
            <person name="Chen F."/>
            <person name="Bruce D."/>
            <person name="Goodwin L."/>
            <person name="Pitluck S."/>
            <person name="Ivanova N."/>
            <person name="Mavromatis K."/>
            <person name="Mikhailova N."/>
            <person name="Pati A."/>
            <person name="Chen A."/>
            <person name="Palaniappan K."/>
            <person name="Hauser L."/>
            <person name="Chang Y.J."/>
            <person name="Jeffries C.D."/>
            <person name="Munk C."/>
            <person name="Kiss H."/>
            <person name="Chain P."/>
            <person name="Han C."/>
            <person name="Brettin T."/>
            <person name="Detter J.C."/>
            <person name="Schuler E."/>
            <person name="Goker M."/>
            <person name="Rohde M."/>
            <person name="Bristow J."/>
            <person name="Eisen J.A."/>
            <person name="Markowitz V."/>
            <person name="Hugenholtz P."/>
            <person name="Kyrpides N.C."/>
            <person name="Klenk H.P."/>
        </authorList>
    </citation>
    <scope>NUCLEOTIDE SEQUENCE [LARGE SCALE GENOMIC DNA]</scope>
    <source>
        <strain evidence="4">ATCC 49802 / DSM 20745 / S 6022</strain>
    </source>
</reference>
<dbReference type="AlphaFoldDB" id="D1C9L3"/>
<dbReference type="Gene3D" id="2.60.120.10">
    <property type="entry name" value="Jelly Rolls"/>
    <property type="match status" value="1"/>
</dbReference>
<reference evidence="4" key="1">
    <citation type="submission" date="2009-11" db="EMBL/GenBank/DDBJ databases">
        <title>The complete chromosome 2 of Sphaerobacter thermophilus DSM 20745.</title>
        <authorList>
            <person name="Lucas S."/>
            <person name="Copeland A."/>
            <person name="Lapidus A."/>
            <person name="Glavina del Rio T."/>
            <person name="Dalin E."/>
            <person name="Tice H."/>
            <person name="Bruce D."/>
            <person name="Goodwin L."/>
            <person name="Pitluck S."/>
            <person name="Kyrpides N."/>
            <person name="Mavromatis K."/>
            <person name="Ivanova N."/>
            <person name="Mikhailova N."/>
            <person name="LaButti K.M."/>
            <person name="Clum A."/>
            <person name="Sun H.I."/>
            <person name="Brettin T."/>
            <person name="Detter J.C."/>
            <person name="Han C."/>
            <person name="Larimer F."/>
            <person name="Land M."/>
            <person name="Hauser L."/>
            <person name="Markowitz V."/>
            <person name="Cheng J.F."/>
            <person name="Hugenholtz P."/>
            <person name="Woyke T."/>
            <person name="Wu D."/>
            <person name="Steenblock K."/>
            <person name="Schneider S."/>
            <person name="Pukall R."/>
            <person name="Goeker M."/>
            <person name="Klenk H.P."/>
            <person name="Eisen J.A."/>
        </authorList>
    </citation>
    <scope>NUCLEOTIDE SEQUENCE [LARGE SCALE GENOMIC DNA]</scope>
    <source>
        <strain evidence="4">ATCC 49802 / DSM 20745 / S 6022</strain>
    </source>
</reference>
<dbReference type="PANTHER" id="PTHR35848">
    <property type="entry name" value="OXALATE-BINDING PROTEIN"/>
    <property type="match status" value="1"/>
</dbReference>
<dbReference type="InterPro" id="IPR011051">
    <property type="entry name" value="RmlC_Cupin_sf"/>
</dbReference>
<dbReference type="Proteomes" id="UP000002027">
    <property type="component" value="Chromosome 2"/>
</dbReference>
<dbReference type="HOGENOM" id="CLU_131559_1_0_0"/>
<dbReference type="KEGG" id="sti:Sthe_3106"/>
<dbReference type="EMBL" id="CP001824">
    <property type="protein sequence ID" value="ACZ40506.1"/>
    <property type="molecule type" value="Genomic_DNA"/>
</dbReference>
<evidence type="ECO:0000313" key="3">
    <source>
        <dbReference type="EMBL" id="ACZ40506.1"/>
    </source>
</evidence>
<evidence type="ECO:0000313" key="4">
    <source>
        <dbReference type="Proteomes" id="UP000002027"/>
    </source>
</evidence>
<organism evidence="3 4">
    <name type="scientific">Sphaerobacter thermophilus (strain ATCC 49802 / DSM 20745 / KCCM 41009 / NCIMB 13125 / S 6022)</name>
    <dbReference type="NCBI Taxonomy" id="479434"/>
    <lineage>
        <taxon>Bacteria</taxon>
        <taxon>Pseudomonadati</taxon>
        <taxon>Thermomicrobiota</taxon>
        <taxon>Thermomicrobia</taxon>
        <taxon>Sphaerobacterales</taxon>
        <taxon>Sphaerobacterineae</taxon>
        <taxon>Sphaerobacteraceae</taxon>
        <taxon>Sphaerobacter</taxon>
    </lineage>
</organism>
<gene>
    <name evidence="3" type="ordered locus">Sthe_3106</name>
</gene>
<accession>D1C9L3</accession>
<dbReference type="RefSeq" id="WP_012873541.1">
    <property type="nucleotide sequence ID" value="NC_013524.1"/>
</dbReference>
<keyword evidence="4" id="KW-1185">Reference proteome</keyword>
<dbReference type="InterPro" id="IPR051610">
    <property type="entry name" value="GPI/OXD"/>
</dbReference>
<feature type="domain" description="Cupin type-2" evidence="2">
    <location>
        <begin position="34"/>
        <end position="102"/>
    </location>
</feature>
<dbReference type="Pfam" id="PF07883">
    <property type="entry name" value="Cupin_2"/>
    <property type="match status" value="1"/>
</dbReference>
<name>D1C9L3_SPHTD</name>
<dbReference type="CDD" id="cd02208">
    <property type="entry name" value="cupin_RmlC-like"/>
    <property type="match status" value="1"/>
</dbReference>
<keyword evidence="1" id="KW-0479">Metal-binding</keyword>
<dbReference type="GO" id="GO:0046872">
    <property type="term" value="F:metal ion binding"/>
    <property type="evidence" value="ECO:0007669"/>
    <property type="project" value="UniProtKB-KW"/>
</dbReference>